<evidence type="ECO:0000313" key="6">
    <source>
        <dbReference type="EMBL" id="HGK24644.1"/>
    </source>
</evidence>
<evidence type="ECO:0000259" key="5">
    <source>
        <dbReference type="PROSITE" id="PS50850"/>
    </source>
</evidence>
<dbReference type="InterPro" id="IPR011701">
    <property type="entry name" value="MFS"/>
</dbReference>
<keyword evidence="3 4" id="KW-0472">Membrane</keyword>
<feature type="transmembrane region" description="Helical" evidence="4">
    <location>
        <begin position="350"/>
        <end position="369"/>
    </location>
</feature>
<feature type="transmembrane region" description="Helical" evidence="4">
    <location>
        <begin position="232"/>
        <end position="253"/>
    </location>
</feature>
<evidence type="ECO:0000256" key="2">
    <source>
        <dbReference type="ARBA" id="ARBA00022989"/>
    </source>
</evidence>
<dbReference type="EMBL" id="DTDV01000023">
    <property type="protein sequence ID" value="HGK24644.1"/>
    <property type="molecule type" value="Genomic_DNA"/>
</dbReference>
<accession>A0A7V3ZKG6</accession>
<gene>
    <name evidence="6" type="ORF">ENU78_09515</name>
</gene>
<feature type="transmembrane region" description="Helical" evidence="4">
    <location>
        <begin position="293"/>
        <end position="311"/>
    </location>
</feature>
<evidence type="ECO:0000256" key="1">
    <source>
        <dbReference type="ARBA" id="ARBA00022692"/>
    </source>
</evidence>
<reference evidence="6" key="1">
    <citation type="journal article" date="2020" name="mSystems">
        <title>Genome- and Community-Level Interaction Insights into Carbon Utilization and Element Cycling Functions of Hydrothermarchaeota in Hydrothermal Sediment.</title>
        <authorList>
            <person name="Zhou Z."/>
            <person name="Liu Y."/>
            <person name="Xu W."/>
            <person name="Pan J."/>
            <person name="Luo Z.H."/>
            <person name="Li M."/>
        </authorList>
    </citation>
    <scope>NUCLEOTIDE SEQUENCE [LARGE SCALE GENOMIC DNA]</scope>
    <source>
        <strain evidence="6">SpSt-70</strain>
    </source>
</reference>
<feature type="transmembrane region" description="Helical" evidence="4">
    <location>
        <begin position="151"/>
        <end position="169"/>
    </location>
</feature>
<organism evidence="6">
    <name type="scientific">Dictyoglomus thermophilum</name>
    <dbReference type="NCBI Taxonomy" id="14"/>
    <lineage>
        <taxon>Bacteria</taxon>
        <taxon>Pseudomonadati</taxon>
        <taxon>Dictyoglomota</taxon>
        <taxon>Dictyoglomia</taxon>
        <taxon>Dictyoglomales</taxon>
        <taxon>Dictyoglomaceae</taxon>
        <taxon>Dictyoglomus</taxon>
    </lineage>
</organism>
<feature type="transmembrane region" description="Helical" evidence="4">
    <location>
        <begin position="175"/>
        <end position="198"/>
    </location>
</feature>
<feature type="transmembrane region" description="Helical" evidence="4">
    <location>
        <begin position="76"/>
        <end position="99"/>
    </location>
</feature>
<dbReference type="PANTHER" id="PTHR23526">
    <property type="entry name" value="INTEGRAL MEMBRANE TRANSPORT PROTEIN-RELATED"/>
    <property type="match status" value="1"/>
</dbReference>
<feature type="transmembrane region" description="Helical" evidence="4">
    <location>
        <begin position="259"/>
        <end position="281"/>
    </location>
</feature>
<dbReference type="PANTHER" id="PTHR23526:SF1">
    <property type="entry name" value="MAJOR FACILITATOR SUPERFAMILY MFS_1"/>
    <property type="match status" value="1"/>
</dbReference>
<keyword evidence="2 4" id="KW-1133">Transmembrane helix</keyword>
<dbReference type="Gene3D" id="1.20.1250.20">
    <property type="entry name" value="MFS general substrate transporter like domains"/>
    <property type="match status" value="2"/>
</dbReference>
<feature type="domain" description="Major facilitator superfamily (MFS) profile" evidence="5">
    <location>
        <begin position="9"/>
        <end position="405"/>
    </location>
</feature>
<dbReference type="InterPro" id="IPR036259">
    <property type="entry name" value="MFS_trans_sf"/>
</dbReference>
<dbReference type="SUPFAM" id="SSF103473">
    <property type="entry name" value="MFS general substrate transporter"/>
    <property type="match status" value="1"/>
</dbReference>
<comment type="caution">
    <text evidence="6">The sequence shown here is derived from an EMBL/GenBank/DDBJ whole genome shotgun (WGS) entry which is preliminary data.</text>
</comment>
<feature type="transmembrane region" description="Helical" evidence="4">
    <location>
        <begin position="317"/>
        <end position="338"/>
    </location>
</feature>
<dbReference type="GO" id="GO:0022857">
    <property type="term" value="F:transmembrane transporter activity"/>
    <property type="evidence" value="ECO:0007669"/>
    <property type="project" value="InterPro"/>
</dbReference>
<dbReference type="Pfam" id="PF07690">
    <property type="entry name" value="MFS_1"/>
    <property type="match status" value="1"/>
</dbReference>
<dbReference type="AlphaFoldDB" id="A0A7V3ZKG6"/>
<dbReference type="InterPro" id="IPR052528">
    <property type="entry name" value="Sugar_transport-like"/>
</dbReference>
<feature type="transmembrane region" description="Helical" evidence="4">
    <location>
        <begin position="12"/>
        <end position="36"/>
    </location>
</feature>
<evidence type="ECO:0000256" key="4">
    <source>
        <dbReference type="SAM" id="Phobius"/>
    </source>
</evidence>
<feature type="transmembrane region" description="Helical" evidence="4">
    <location>
        <begin position="42"/>
        <end position="64"/>
    </location>
</feature>
<dbReference type="InterPro" id="IPR020846">
    <property type="entry name" value="MFS_dom"/>
</dbReference>
<dbReference type="RefSeq" id="WP_149122371.1">
    <property type="nucleotide sequence ID" value="NZ_VTFL01000001.1"/>
</dbReference>
<name>A0A7V3ZKG6_DICTH</name>
<proteinExistence type="predicted"/>
<protein>
    <submittedName>
        <fullName evidence="6">MFS transporter</fullName>
    </submittedName>
</protein>
<evidence type="ECO:0000256" key="3">
    <source>
        <dbReference type="ARBA" id="ARBA00023136"/>
    </source>
</evidence>
<feature type="transmembrane region" description="Helical" evidence="4">
    <location>
        <begin position="381"/>
        <end position="402"/>
    </location>
</feature>
<feature type="transmembrane region" description="Helical" evidence="4">
    <location>
        <begin position="105"/>
        <end position="130"/>
    </location>
</feature>
<keyword evidence="1 4" id="KW-0812">Transmembrane</keyword>
<dbReference type="PROSITE" id="PS50850">
    <property type="entry name" value="MFS"/>
    <property type="match status" value="1"/>
</dbReference>
<sequence length="406" mass="45809">MKRSGKNRFIAFIDPALFINGMIFLNINTVVPYFLISLSASNFHISFANFLVTLGSFLPSLFVARFVQRLKLKAKIFAKLLFVQRISFLLFSLILPFLIKNFDNSFTIYAFLFFYGIFNMFVGTYGPFYFSIINKIIPYSERGKIIGRGSALGNLVAILTTYVLNLYLTRFSFPYNFVLIFSTGMIILLVDALLFYIIDEPEDETIEDSISLKTFLLNAFSSLKKDSNFKNLVFSLIFLGLSLTSISYFIVYATKSFKGYNFVTIFNLVAITVSIIGNYILGELTRILGYKETLSLGMVLGILGLFLTLIFKNIYFLLSGFALLNLTFVSNILTSGFLITSISPKEELPVYLAVSNTLTMFLSSIMHILNGFIINYIGFDALFWLSLGFLVVSLFSIGRVVITSTS</sequence>